<dbReference type="STRING" id="656024.FsymDg_1646"/>
<dbReference type="KEGG" id="fsy:FsymDg_1646"/>
<gene>
    <name evidence="2" type="ordered locus">FsymDg_1646</name>
</gene>
<keyword evidence="1" id="KW-1133">Transmembrane helix</keyword>
<evidence type="ECO:0000313" key="2">
    <source>
        <dbReference type="EMBL" id="AEH09102.1"/>
    </source>
</evidence>
<dbReference type="HOGENOM" id="CLU_186178_2_0_11"/>
<dbReference type="Proteomes" id="UP000001549">
    <property type="component" value="Chromosome"/>
</dbReference>
<evidence type="ECO:0000256" key="1">
    <source>
        <dbReference type="SAM" id="Phobius"/>
    </source>
</evidence>
<feature type="transmembrane region" description="Helical" evidence="1">
    <location>
        <begin position="12"/>
        <end position="36"/>
    </location>
</feature>
<reference evidence="2 3" key="1">
    <citation type="submission" date="2011-05" db="EMBL/GenBank/DDBJ databases">
        <title>Complete sequence of chromosome of Frankia symbiont of Datisca glomerata.</title>
        <authorList>
            <consortium name="US DOE Joint Genome Institute"/>
            <person name="Lucas S."/>
            <person name="Han J."/>
            <person name="Lapidus A."/>
            <person name="Cheng J.-F."/>
            <person name="Goodwin L."/>
            <person name="Pitluck S."/>
            <person name="Peters L."/>
            <person name="Mikhailova N."/>
            <person name="Chertkov O."/>
            <person name="Teshima H."/>
            <person name="Han C."/>
            <person name="Tapia R."/>
            <person name="Land M."/>
            <person name="Hauser L."/>
            <person name="Kyrpides N."/>
            <person name="Ivanova N."/>
            <person name="Pagani I."/>
            <person name="Berry A."/>
            <person name="Pawlowski K."/>
            <person name="Persson T."/>
            <person name="Vanden Heuvel B."/>
            <person name="Benson D."/>
            <person name="Woyke T."/>
        </authorList>
    </citation>
    <scope>NUCLEOTIDE SEQUENCE [LARGE SCALE GENOMIC DNA]</scope>
    <source>
        <strain evidence="3">4085684</strain>
    </source>
</reference>
<evidence type="ECO:0000313" key="3">
    <source>
        <dbReference type="Proteomes" id="UP000001549"/>
    </source>
</evidence>
<keyword evidence="1" id="KW-0472">Membrane</keyword>
<accession>F8B4Q0</accession>
<sequence length="52" mass="5620" precursor="true">MYGWIFRRLPGGFAVRLALLAVLVVAVAAGLLFGVFPAVEPHLPLTRVTVDE</sequence>
<proteinExistence type="predicted"/>
<keyword evidence="3" id="KW-1185">Reference proteome</keyword>
<organism evidence="2 3">
    <name type="scientific">Candidatus Protofrankia datiscae</name>
    <dbReference type="NCBI Taxonomy" id="2716812"/>
    <lineage>
        <taxon>Bacteria</taxon>
        <taxon>Bacillati</taxon>
        <taxon>Actinomycetota</taxon>
        <taxon>Actinomycetes</taxon>
        <taxon>Frankiales</taxon>
        <taxon>Frankiaceae</taxon>
        <taxon>Protofrankia</taxon>
    </lineage>
</organism>
<name>F8B4Q0_9ACTN</name>
<keyword evidence="1" id="KW-0812">Transmembrane</keyword>
<dbReference type="EMBL" id="CP002801">
    <property type="protein sequence ID" value="AEH09102.1"/>
    <property type="molecule type" value="Genomic_DNA"/>
</dbReference>
<protein>
    <submittedName>
        <fullName evidence="2">Uncharacterized protein</fullName>
    </submittedName>
</protein>
<dbReference type="AlphaFoldDB" id="F8B4Q0"/>